<dbReference type="InterPro" id="IPR023148">
    <property type="entry name" value="tRNA_m1G_MeTrfase_C_sf"/>
</dbReference>
<protein>
    <submittedName>
        <fullName evidence="1">Uncharacterized protein</fullName>
    </submittedName>
</protein>
<dbReference type="Gene3D" id="1.10.1270.20">
    <property type="entry name" value="tRNA(m1g37)methyltransferase, domain 2"/>
    <property type="match status" value="1"/>
</dbReference>
<name>X1KFY9_9ZZZZ</name>
<dbReference type="InterPro" id="IPR029028">
    <property type="entry name" value="Alpha/beta_knot_MTases"/>
</dbReference>
<evidence type="ECO:0000313" key="1">
    <source>
        <dbReference type="EMBL" id="GAH80968.1"/>
    </source>
</evidence>
<proteinExistence type="predicted"/>
<dbReference type="EMBL" id="BARU01043403">
    <property type="protein sequence ID" value="GAH80968.1"/>
    <property type="molecule type" value="Genomic_DNA"/>
</dbReference>
<dbReference type="SUPFAM" id="SSF75217">
    <property type="entry name" value="alpha/beta knot"/>
    <property type="match status" value="1"/>
</dbReference>
<dbReference type="GO" id="GO:0008033">
    <property type="term" value="P:tRNA processing"/>
    <property type="evidence" value="ECO:0007669"/>
    <property type="project" value="InterPro"/>
</dbReference>
<organism evidence="1">
    <name type="scientific">marine sediment metagenome</name>
    <dbReference type="NCBI Taxonomy" id="412755"/>
    <lineage>
        <taxon>unclassified sequences</taxon>
        <taxon>metagenomes</taxon>
        <taxon>ecological metagenomes</taxon>
    </lineage>
</organism>
<dbReference type="GO" id="GO:0052906">
    <property type="term" value="F:tRNA (guanine(37)-N1)-methyltransferase activity"/>
    <property type="evidence" value="ECO:0007669"/>
    <property type="project" value="InterPro"/>
</dbReference>
<comment type="caution">
    <text evidence="1">The sequence shown here is derived from an EMBL/GenBank/DDBJ whole genome shotgun (WGS) entry which is preliminary data.</text>
</comment>
<feature type="non-terminal residue" evidence="1">
    <location>
        <position position="1"/>
    </location>
</feature>
<dbReference type="AlphaFoldDB" id="X1KFY9"/>
<gene>
    <name evidence="1" type="ORF">S03H2_66470</name>
</gene>
<reference evidence="1" key="1">
    <citation type="journal article" date="2014" name="Front. Microbiol.">
        <title>High frequency of phylogenetically diverse reductive dehalogenase-homologous genes in deep subseafloor sedimentary metagenomes.</title>
        <authorList>
            <person name="Kawai M."/>
            <person name="Futagami T."/>
            <person name="Toyoda A."/>
            <person name="Takaki Y."/>
            <person name="Nishi S."/>
            <person name="Hori S."/>
            <person name="Arai W."/>
            <person name="Tsubouchi T."/>
            <person name="Morono Y."/>
            <person name="Uchiyama I."/>
            <person name="Ito T."/>
            <person name="Fujiyama A."/>
            <person name="Inagaki F."/>
            <person name="Takami H."/>
        </authorList>
    </citation>
    <scope>NUCLEOTIDE SEQUENCE</scope>
    <source>
        <strain evidence="1">Expedition CK06-06</strain>
    </source>
</reference>
<sequence>GKIAAWRAEQAAERTRQRRPDLWQRYVERKAAVQGPAADKPGGES</sequence>
<accession>X1KFY9</accession>